<dbReference type="PANTHER" id="PTHR42736:SF1">
    <property type="entry name" value="PROTEIN-GLUTAMINE GAMMA-GLUTAMYLTRANSFERASE"/>
    <property type="match status" value="1"/>
</dbReference>
<sequence length="659" mass="73701">MVMWLANPAFLRQEPPRQVQLALLLTLLWVALPLLWSLPPGVIALFGVLWLLRMALWALNIKPLSWLWLVLLLAVAVVVVWQQIGTVIGREGGVAFLLLLTVLKAYEGRGLRDWQVLLLAMLVVMGGAVLFNQNVLMAVWLLLGLMLLSADMALLGGLKPGDAVRQSAQALALALPLAAVLFVAVPRVAEPLWRIPQHNPNQASTGLSDTMRPGSISDLVQSNEPAFNATFANGYTPLPQNLYWRVMVMADFDGSQWRAMDERYIDDARAVAAPAAPVVDYQLIIRDEEGRIPALDYPIHTDSNGLSMRLGAVVRVNRSREGLRRVALQATINPYLGQTLNEGERAYYTRLPAQANPQTRALARQLRLRSNDDKTLVNQALAYFRREGFVYTLQPLRNQGADSTDYFLFQGREGFCEDYANAFVNLMRAADVPARIVTGYLGGEYNPQGQFWQVRSKDAHAWAEVWLASENAWLRVDPTTAVAEVRASGGVVSALPPGQRGAFMPQNSWLYGIGQSSQFYWQQWVVNFDANRQQNLFQRLGLGRVSLGSVGILLLLGGSAAVLPLLWWWRRQQRRNRQPLADGFMLLKSALLDADSEEIAAIGPLELQQLLAAHQQLSAPLQTLLDDYIRYVYADDTLPPPAEQRRWYRRVKSAIRKIK</sequence>
<organism evidence="3 4">
    <name type="scientific">Paralysiella testudinis</name>
    <dbReference type="NCBI Taxonomy" id="2809020"/>
    <lineage>
        <taxon>Bacteria</taxon>
        <taxon>Pseudomonadati</taxon>
        <taxon>Pseudomonadota</taxon>
        <taxon>Betaproteobacteria</taxon>
        <taxon>Neisseriales</taxon>
        <taxon>Neisseriaceae</taxon>
        <taxon>Paralysiella</taxon>
    </lineage>
</organism>
<dbReference type="Pfam" id="PF01841">
    <property type="entry name" value="Transglut_core"/>
    <property type="match status" value="1"/>
</dbReference>
<dbReference type="PANTHER" id="PTHR42736">
    <property type="entry name" value="PROTEIN-GLUTAMINE GAMMA-GLUTAMYLTRANSFERASE"/>
    <property type="match status" value="1"/>
</dbReference>
<accession>A0A892ZNS0</accession>
<name>A0A892ZNS0_9NEIS</name>
<feature type="transmembrane region" description="Helical" evidence="1">
    <location>
        <begin position="113"/>
        <end position="131"/>
    </location>
</feature>
<feature type="transmembrane region" description="Helical" evidence="1">
    <location>
        <begin position="547"/>
        <end position="569"/>
    </location>
</feature>
<proteinExistence type="predicted"/>
<dbReference type="KEGG" id="ptes:JQU52_13680"/>
<gene>
    <name evidence="3" type="ORF">JQU52_13680</name>
</gene>
<keyword evidence="4" id="KW-1185">Reference proteome</keyword>
<dbReference type="EMBL" id="CP069798">
    <property type="protein sequence ID" value="QRQ83397.1"/>
    <property type="molecule type" value="Genomic_DNA"/>
</dbReference>
<reference evidence="3" key="1">
    <citation type="submission" date="2021-02" db="EMBL/GenBank/DDBJ databases">
        <title>Neisseriaceae sp. 26B isolated from the cloaca of a Common Toad-headed Turtle (Mesoclemmys nasuta).</title>
        <authorList>
            <person name="Spergser J."/>
            <person name="Busse H.-J."/>
        </authorList>
    </citation>
    <scope>NUCLEOTIDE SEQUENCE</scope>
    <source>
        <strain evidence="3">26B</strain>
    </source>
</reference>
<keyword evidence="1" id="KW-0812">Transmembrane</keyword>
<dbReference type="SMART" id="SM00460">
    <property type="entry name" value="TGc"/>
    <property type="match status" value="1"/>
</dbReference>
<dbReference type="Pfam" id="PF11992">
    <property type="entry name" value="TgpA_N"/>
    <property type="match status" value="1"/>
</dbReference>
<evidence type="ECO:0000313" key="3">
    <source>
        <dbReference type="EMBL" id="QRQ83397.1"/>
    </source>
</evidence>
<protein>
    <submittedName>
        <fullName evidence="3">DUF3488 domain-containing protein</fullName>
    </submittedName>
</protein>
<dbReference type="InterPro" id="IPR052901">
    <property type="entry name" value="Bact_TGase-like"/>
</dbReference>
<keyword evidence="1" id="KW-0472">Membrane</keyword>
<feature type="transmembrane region" description="Helical" evidence="1">
    <location>
        <begin position="64"/>
        <end position="81"/>
    </location>
</feature>
<feature type="transmembrane region" description="Helical" evidence="1">
    <location>
        <begin position="20"/>
        <end position="52"/>
    </location>
</feature>
<dbReference type="SUPFAM" id="SSF54001">
    <property type="entry name" value="Cysteine proteinases"/>
    <property type="match status" value="1"/>
</dbReference>
<feature type="transmembrane region" description="Helical" evidence="1">
    <location>
        <begin position="170"/>
        <end position="189"/>
    </location>
</feature>
<feature type="domain" description="Transglutaminase-like" evidence="2">
    <location>
        <begin position="408"/>
        <end position="480"/>
    </location>
</feature>
<keyword evidence="1" id="KW-1133">Transmembrane helix</keyword>
<dbReference type="InterPro" id="IPR002931">
    <property type="entry name" value="Transglutaminase-like"/>
</dbReference>
<dbReference type="Proteomes" id="UP000653156">
    <property type="component" value="Chromosome"/>
</dbReference>
<dbReference type="AlphaFoldDB" id="A0A892ZNS0"/>
<evidence type="ECO:0000313" key="4">
    <source>
        <dbReference type="Proteomes" id="UP000653156"/>
    </source>
</evidence>
<dbReference type="InterPro" id="IPR038765">
    <property type="entry name" value="Papain-like_cys_pep_sf"/>
</dbReference>
<dbReference type="InterPro" id="IPR021878">
    <property type="entry name" value="TgpA_N"/>
</dbReference>
<evidence type="ECO:0000256" key="1">
    <source>
        <dbReference type="SAM" id="Phobius"/>
    </source>
</evidence>
<dbReference type="Gene3D" id="3.10.620.30">
    <property type="match status" value="1"/>
</dbReference>
<feature type="transmembrane region" description="Helical" evidence="1">
    <location>
        <begin position="137"/>
        <end position="158"/>
    </location>
</feature>
<evidence type="ECO:0000259" key="2">
    <source>
        <dbReference type="SMART" id="SM00460"/>
    </source>
</evidence>